<evidence type="ECO:0008006" key="8">
    <source>
        <dbReference type="Google" id="ProtNLM"/>
    </source>
</evidence>
<evidence type="ECO:0000313" key="7">
    <source>
        <dbReference type="Proteomes" id="UP000464507"/>
    </source>
</evidence>
<evidence type="ECO:0000256" key="1">
    <source>
        <dbReference type="ARBA" id="ARBA00004141"/>
    </source>
</evidence>
<dbReference type="GO" id="GO:0016020">
    <property type="term" value="C:membrane"/>
    <property type="evidence" value="ECO:0007669"/>
    <property type="project" value="UniProtKB-SubCell"/>
</dbReference>
<evidence type="ECO:0000313" key="6">
    <source>
        <dbReference type="EMBL" id="QHO71005.1"/>
    </source>
</evidence>
<feature type="transmembrane region" description="Helical" evidence="5">
    <location>
        <begin position="29"/>
        <end position="48"/>
    </location>
</feature>
<dbReference type="Gene3D" id="1.20.120.350">
    <property type="entry name" value="Voltage-gated potassium channels. Chain C"/>
    <property type="match status" value="1"/>
</dbReference>
<dbReference type="Proteomes" id="UP000464507">
    <property type="component" value="Chromosome"/>
</dbReference>
<evidence type="ECO:0000256" key="5">
    <source>
        <dbReference type="SAM" id="Phobius"/>
    </source>
</evidence>
<dbReference type="AlphaFoldDB" id="A0A7L5AMF6"/>
<evidence type="ECO:0000256" key="2">
    <source>
        <dbReference type="ARBA" id="ARBA00022692"/>
    </source>
</evidence>
<name>A0A7L5AMF6_9MICO</name>
<evidence type="ECO:0000256" key="4">
    <source>
        <dbReference type="ARBA" id="ARBA00023136"/>
    </source>
</evidence>
<evidence type="ECO:0000256" key="3">
    <source>
        <dbReference type="ARBA" id="ARBA00022989"/>
    </source>
</evidence>
<proteinExistence type="predicted"/>
<accession>A0A7L5AMF6</accession>
<dbReference type="InterPro" id="IPR027359">
    <property type="entry name" value="Volt_channel_dom_sf"/>
</dbReference>
<keyword evidence="4 5" id="KW-0472">Membrane</keyword>
<dbReference type="EMBL" id="CP017146">
    <property type="protein sequence ID" value="QHO71005.1"/>
    <property type="molecule type" value="Genomic_DNA"/>
</dbReference>
<sequence length="211" mass="23045">MGILGLLFLFVVLGQLVATQEALVTALTILGWVFWLVFVAEFLLRAYVARFQLKFWKKSWWQVIFLLVPFLRFFRSLQALRLFRLSRVGRLGAILSASVRGTRSAGRLMTSRIAWLVAVTAVVALGSSQLLYATGAYDSYSDALFEAALTTVTGSGITSTDGFPRVLHITLATYSVAVFATLAGTLGAFFLRGTPSEAEPRTSTSASTSTR</sequence>
<keyword evidence="7" id="KW-1185">Reference proteome</keyword>
<organism evidence="6 7">
    <name type="scientific">Marisediminicola antarctica</name>
    <dbReference type="NCBI Taxonomy" id="674079"/>
    <lineage>
        <taxon>Bacteria</taxon>
        <taxon>Bacillati</taxon>
        <taxon>Actinomycetota</taxon>
        <taxon>Actinomycetes</taxon>
        <taxon>Micrococcales</taxon>
        <taxon>Microbacteriaceae</taxon>
        <taxon>Marisediminicola</taxon>
    </lineage>
</organism>
<keyword evidence="3 5" id="KW-1133">Transmembrane helix</keyword>
<feature type="transmembrane region" description="Helical" evidence="5">
    <location>
        <begin position="113"/>
        <end position="132"/>
    </location>
</feature>
<comment type="subcellular location">
    <subcellularLocation>
        <location evidence="1">Membrane</location>
        <topology evidence="1">Multi-pass membrane protein</topology>
    </subcellularLocation>
</comment>
<keyword evidence="2 5" id="KW-0812">Transmembrane</keyword>
<dbReference type="KEGG" id="mant:BHD05_05785"/>
<gene>
    <name evidence="6" type="ORF">BHD05_05785</name>
</gene>
<protein>
    <recommendedName>
        <fullName evidence="8">Voltage-gated potassium channel</fullName>
    </recommendedName>
</protein>
<dbReference type="OrthoDB" id="3431667at2"/>
<feature type="transmembrane region" description="Helical" evidence="5">
    <location>
        <begin position="171"/>
        <end position="191"/>
    </location>
</feature>
<dbReference type="SUPFAM" id="SSF81324">
    <property type="entry name" value="Voltage-gated potassium channels"/>
    <property type="match status" value="1"/>
</dbReference>
<reference evidence="6 7" key="1">
    <citation type="submission" date="2016-09" db="EMBL/GenBank/DDBJ databases">
        <title>Complete genome sequence of microbes from the polar regions.</title>
        <authorList>
            <person name="Liao L."/>
            <person name="Chen B."/>
        </authorList>
    </citation>
    <scope>NUCLEOTIDE SEQUENCE [LARGE SCALE GENOMIC DNA]</scope>
    <source>
        <strain evidence="6 7">ZS314</strain>
    </source>
</reference>